<comment type="caution">
    <text evidence="2">The sequence shown here is derived from an EMBL/GenBank/DDBJ whole genome shotgun (WGS) entry which is preliminary data.</text>
</comment>
<reference evidence="2 3" key="1">
    <citation type="submission" date="2018-08" db="EMBL/GenBank/DDBJ databases">
        <title>A genome reference for cultivated species of the human gut microbiota.</title>
        <authorList>
            <person name="Zou Y."/>
            <person name="Xue W."/>
            <person name="Luo G."/>
        </authorList>
    </citation>
    <scope>NUCLEOTIDE SEQUENCE [LARGE SCALE GENOMIC DNA]</scope>
    <source>
        <strain evidence="2 3">AF12-25</strain>
    </source>
</reference>
<protein>
    <submittedName>
        <fullName evidence="2">Uncharacterized protein</fullName>
    </submittedName>
</protein>
<evidence type="ECO:0000313" key="3">
    <source>
        <dbReference type="Proteomes" id="UP000285469"/>
    </source>
</evidence>
<evidence type="ECO:0000256" key="1">
    <source>
        <dbReference type="SAM" id="Phobius"/>
    </source>
</evidence>
<dbReference type="AlphaFoldDB" id="A0AAE8AMI7"/>
<evidence type="ECO:0000313" key="2">
    <source>
        <dbReference type="EMBL" id="RGW48538.1"/>
    </source>
</evidence>
<accession>A0AAE8AMI7</accession>
<dbReference type="RefSeq" id="WP_117754187.1">
    <property type="nucleotide sequence ID" value="NZ_JAQPZE010000009.1"/>
</dbReference>
<keyword evidence="1" id="KW-0472">Membrane</keyword>
<organism evidence="2 3">
    <name type="scientific">Phocaeicola vulgatus</name>
    <name type="common">Bacteroides vulgatus</name>
    <dbReference type="NCBI Taxonomy" id="821"/>
    <lineage>
        <taxon>Bacteria</taxon>
        <taxon>Pseudomonadati</taxon>
        <taxon>Bacteroidota</taxon>
        <taxon>Bacteroidia</taxon>
        <taxon>Bacteroidales</taxon>
        <taxon>Bacteroidaceae</taxon>
        <taxon>Phocaeicola</taxon>
    </lineage>
</organism>
<name>A0AAE8AMI7_PHOVU</name>
<dbReference type="EMBL" id="QSAI01000011">
    <property type="protein sequence ID" value="RGW48538.1"/>
    <property type="molecule type" value="Genomic_DNA"/>
</dbReference>
<sequence>MKQVKDRYFYKIWALYIFLFSFGIHLNAKGRYLPEWKEYVVMQADMSSTITQVETLQSYLEQGIEAVMVKDDAILRKQATEKGMVILSQKTLEIYQQRQKVKGADVIIFARLKSDTYIRYALEENCFLELLDCNIYGSSRWLNKYLEDTLEITTQLVAANKLRIDIRNLADIPLILKPIPQTSICLNELEPIELQGSARKVIFASLSDMTLSSYDLNVEVVNLFSTETNMPYIYNIPVKGMLFSKSESGVLNCAIIPQPKTIRSNTHSKFVINEQTCIQVATNKAKTEIHFLTDRLKQAASLTP</sequence>
<dbReference type="Proteomes" id="UP000285469">
    <property type="component" value="Unassembled WGS sequence"/>
</dbReference>
<keyword evidence="1" id="KW-1133">Transmembrane helix</keyword>
<keyword evidence="1" id="KW-0812">Transmembrane</keyword>
<feature type="transmembrane region" description="Helical" evidence="1">
    <location>
        <begin position="12"/>
        <end position="28"/>
    </location>
</feature>
<proteinExistence type="predicted"/>
<gene>
    <name evidence="2" type="ORF">DWV70_07320</name>
</gene>